<accession>A0ABR6YDP1</accession>
<evidence type="ECO:0000313" key="3">
    <source>
        <dbReference type="EMBL" id="MBC3874664.1"/>
    </source>
</evidence>
<proteinExistence type="predicted"/>
<dbReference type="Proteomes" id="UP000624279">
    <property type="component" value="Unassembled WGS sequence"/>
</dbReference>
<dbReference type="SUPFAM" id="SSF48452">
    <property type="entry name" value="TPR-like"/>
    <property type="match status" value="1"/>
</dbReference>
<dbReference type="Pfam" id="PF08487">
    <property type="entry name" value="VIT"/>
    <property type="match status" value="1"/>
</dbReference>
<dbReference type="PROSITE" id="PS51468">
    <property type="entry name" value="VIT"/>
    <property type="match status" value="1"/>
</dbReference>
<organism evidence="3 4">
    <name type="scientific">Undibacterium flavidum</name>
    <dbReference type="NCBI Taxonomy" id="2762297"/>
    <lineage>
        <taxon>Bacteria</taxon>
        <taxon>Pseudomonadati</taxon>
        <taxon>Pseudomonadota</taxon>
        <taxon>Betaproteobacteria</taxon>
        <taxon>Burkholderiales</taxon>
        <taxon>Oxalobacteraceae</taxon>
        <taxon>Undibacterium</taxon>
    </lineage>
</organism>
<feature type="compositionally biased region" description="Polar residues" evidence="1">
    <location>
        <begin position="31"/>
        <end position="40"/>
    </location>
</feature>
<feature type="region of interest" description="Disordered" evidence="1">
    <location>
        <begin position="31"/>
        <end position="59"/>
    </location>
</feature>
<gene>
    <name evidence="3" type="ORF">H8K55_13825</name>
</gene>
<dbReference type="InterPro" id="IPR019220">
    <property type="entry name" value="DUF2135"/>
</dbReference>
<dbReference type="PANTHER" id="PTHR45737">
    <property type="entry name" value="VON WILLEBRAND FACTOR A DOMAIN-CONTAINING PROTEIN 5A"/>
    <property type="match status" value="1"/>
</dbReference>
<dbReference type="PANTHER" id="PTHR45737:SF6">
    <property type="entry name" value="VON WILLEBRAND FACTOR A DOMAIN-CONTAINING PROTEIN 5A"/>
    <property type="match status" value="1"/>
</dbReference>
<feature type="compositionally biased region" description="Pro residues" evidence="1">
    <location>
        <begin position="48"/>
        <end position="59"/>
    </location>
</feature>
<dbReference type="EMBL" id="JACOGA010000012">
    <property type="protein sequence ID" value="MBC3874664.1"/>
    <property type="molecule type" value="Genomic_DNA"/>
</dbReference>
<dbReference type="RefSeq" id="WP_186942647.1">
    <property type="nucleotide sequence ID" value="NZ_JACOGA010000012.1"/>
</dbReference>
<protein>
    <submittedName>
        <fullName evidence="3">DUF2135 domain-containing protein</fullName>
    </submittedName>
</protein>
<dbReference type="Pfam" id="PF09906">
    <property type="entry name" value="DUF2135"/>
    <property type="match status" value="1"/>
</dbReference>
<dbReference type="PROSITE" id="PS51257">
    <property type="entry name" value="PROKAR_LIPOPROTEIN"/>
    <property type="match status" value="1"/>
</dbReference>
<feature type="domain" description="VIT" evidence="2">
    <location>
        <begin position="62"/>
        <end position="190"/>
    </location>
</feature>
<dbReference type="InterPro" id="IPR011990">
    <property type="entry name" value="TPR-like_helical_dom_sf"/>
</dbReference>
<evidence type="ECO:0000259" key="2">
    <source>
        <dbReference type="PROSITE" id="PS51468"/>
    </source>
</evidence>
<sequence>MEQKTMRDLVVGALGFTLFVILSISCISTSRAQGEQNTPSPRKKITPPEAPPSIPHPPRTPIFPTLIRVAKAEQAIQLERLEINTVVAGSMAQSSVTMVFYNPNHRLLEGNLEFPLQDGQSITGFSLDINGKQRSAVPVEKAKGRQVFEEIQRRGIDPGLLEVTQGNNFKLRVYPLPALGKRTVEIQLAHVLQNKNGQWQLPFALASFKGAKSSRITIKSTSENAQAYATLGAKKWNFERKSREQVLQLDDQDLSQNSPLLIQVGDTQKTQSFIQEFQGQSYFLAELKLDNLIQARLLPKVIGLLWDSSGSGKNRDIQAELNELDLYFKAVTNAEVRLTRLRDRPDDTISFFVKDGNWVSLRKELERTIYDGASALGDWKVERQVEEYLFFSDGLLNYGENKYPTLNKDQRLFILSSASSTNSPSLVALAQQNGGRYIRVHREHAGRAAQELLHEGVRVLDAIGDNISDLQFESTSPSGKFLRISGILRAPTSTLNLRLMRQGKIIKLPFNINSNAPSSPLAAHLWARYRLQELEANPERHRGEIRRIGQQFSIPTSETSLIVLERADDYARHNITPPEELRKEVEQLQAQSEMGLSKQKQNKLESIVRQFQGKVTWWETDFSEKILAYKKSLAAMKDSVDAQRSAPSEVLTRTNNGFSRSEAAPVPEPQIRPIMLAERSPEPVAARSKITVTGSNIRASDQEVATPALSRNTQLSISMKKWTSDAAYIRRMKEADKANLYSIYLDEKPSYTNSSAFFLDAADILFEKGERDLALRVLSNLAEMELENRAILRILGYRLLEANAAEIALPIFEKITRIAQEEPQSFRDYGLALAANKQYQAAIDNLYQVAQGQWNGRFVDIESISLAEMNAIIAKAQAEDIKLNLSAIDTRLLKNLPLDIRVVMTWDADNSDMDLWVSDPLGEKCYFGHNATAQGGRMTRDATQGYGPEEFSLRKALPGKYKIETNFYGNRQQIIAGATTLQVKLILHFGTPKEQEKMLTLRLKDAGSTVFVGEFEVE</sequence>
<comment type="caution">
    <text evidence="3">The sequence shown here is derived from an EMBL/GenBank/DDBJ whole genome shotgun (WGS) entry which is preliminary data.</text>
</comment>
<evidence type="ECO:0000256" key="1">
    <source>
        <dbReference type="SAM" id="MobiDB-lite"/>
    </source>
</evidence>
<evidence type="ECO:0000313" key="4">
    <source>
        <dbReference type="Proteomes" id="UP000624279"/>
    </source>
</evidence>
<keyword evidence="4" id="KW-1185">Reference proteome</keyword>
<dbReference type="Gene3D" id="1.25.40.10">
    <property type="entry name" value="Tetratricopeptide repeat domain"/>
    <property type="match status" value="1"/>
</dbReference>
<dbReference type="InterPro" id="IPR013694">
    <property type="entry name" value="VIT"/>
</dbReference>
<reference evidence="3 4" key="1">
    <citation type="submission" date="2020-08" db="EMBL/GenBank/DDBJ databases">
        <title>Novel species isolated from subtropical streams in China.</title>
        <authorList>
            <person name="Lu H."/>
        </authorList>
    </citation>
    <scope>NUCLEOTIDE SEQUENCE [LARGE SCALE GENOMIC DNA]</scope>
    <source>
        <strain evidence="3 4">LX15W</strain>
    </source>
</reference>
<name>A0ABR6YDP1_9BURK</name>
<dbReference type="SMART" id="SM00609">
    <property type="entry name" value="VIT"/>
    <property type="match status" value="1"/>
</dbReference>